<organism evidence="4 5">
    <name type="scientific">Agromyces indicus</name>
    <dbReference type="NCBI Taxonomy" id="758919"/>
    <lineage>
        <taxon>Bacteria</taxon>
        <taxon>Bacillati</taxon>
        <taxon>Actinomycetota</taxon>
        <taxon>Actinomycetes</taxon>
        <taxon>Micrococcales</taxon>
        <taxon>Microbacteriaceae</taxon>
        <taxon>Agromyces</taxon>
    </lineage>
</organism>
<dbReference type="Pfam" id="PF01551">
    <property type="entry name" value="Peptidase_M23"/>
    <property type="match status" value="1"/>
</dbReference>
<proteinExistence type="predicted"/>
<feature type="domain" description="M23ase beta-sheet core" evidence="3">
    <location>
        <begin position="112"/>
        <end position="204"/>
    </location>
</feature>
<feature type="signal peptide" evidence="2">
    <location>
        <begin position="1"/>
        <end position="17"/>
    </location>
</feature>
<evidence type="ECO:0000259" key="3">
    <source>
        <dbReference type="Pfam" id="PF01551"/>
    </source>
</evidence>
<keyword evidence="5" id="KW-1185">Reference proteome</keyword>
<dbReference type="PANTHER" id="PTHR21666:SF289">
    <property type="entry name" value="L-ALA--D-GLU ENDOPEPTIDASE"/>
    <property type="match status" value="1"/>
</dbReference>
<accession>A0ABU1FFT1</accession>
<sequence>MAFAGGILVTTSVPALAISSNPAQSSALASSARSDNLDSQTLDVSAAVEVATIETDGYTVEAPPPPPPVEVAEVQAAPVGVLTSVAWPVLYPDRISDRFGPRIAPCSGCSTDHDGVDFNSGDGTPVMAVAAGTVISSTDAGGGYGVMIEIEHQVDGETITSLYAHMGYGSRLVDVGDAVVAGQQIGSIGSTGQSTGAHLHLEMYGIDGVRFDGYAWLAARLG</sequence>
<evidence type="ECO:0000256" key="1">
    <source>
        <dbReference type="ARBA" id="ARBA00022729"/>
    </source>
</evidence>
<gene>
    <name evidence="4" type="ORF">RH861_00910</name>
</gene>
<dbReference type="PANTHER" id="PTHR21666">
    <property type="entry name" value="PEPTIDASE-RELATED"/>
    <property type="match status" value="1"/>
</dbReference>
<keyword evidence="1 2" id="KW-0732">Signal</keyword>
<dbReference type="InterPro" id="IPR011055">
    <property type="entry name" value="Dup_hybrid_motif"/>
</dbReference>
<dbReference type="CDD" id="cd12797">
    <property type="entry name" value="M23_peptidase"/>
    <property type="match status" value="1"/>
</dbReference>
<dbReference type="RefSeq" id="WP_310519350.1">
    <property type="nucleotide sequence ID" value="NZ_BAABBS010000001.1"/>
</dbReference>
<evidence type="ECO:0000313" key="5">
    <source>
        <dbReference type="Proteomes" id="UP001260072"/>
    </source>
</evidence>
<name>A0ABU1FFT1_9MICO</name>
<evidence type="ECO:0000313" key="4">
    <source>
        <dbReference type="EMBL" id="MDR5690617.1"/>
    </source>
</evidence>
<dbReference type="GO" id="GO:0016787">
    <property type="term" value="F:hydrolase activity"/>
    <property type="evidence" value="ECO:0007669"/>
    <property type="project" value="UniProtKB-KW"/>
</dbReference>
<dbReference type="InterPro" id="IPR016047">
    <property type="entry name" value="M23ase_b-sheet_dom"/>
</dbReference>
<keyword evidence="4" id="KW-0378">Hydrolase</keyword>
<protein>
    <submittedName>
        <fullName evidence="4">M23 family metallopeptidase</fullName>
        <ecNumber evidence="4">3.4.24.-</ecNumber>
    </submittedName>
</protein>
<dbReference type="EMBL" id="JAVKGS010000001">
    <property type="protein sequence ID" value="MDR5690617.1"/>
    <property type="molecule type" value="Genomic_DNA"/>
</dbReference>
<feature type="chain" id="PRO_5047375266" evidence="2">
    <location>
        <begin position="18"/>
        <end position="222"/>
    </location>
</feature>
<dbReference type="Proteomes" id="UP001260072">
    <property type="component" value="Unassembled WGS sequence"/>
</dbReference>
<dbReference type="Gene3D" id="2.70.70.10">
    <property type="entry name" value="Glucose Permease (Domain IIA)"/>
    <property type="match status" value="1"/>
</dbReference>
<dbReference type="EC" id="3.4.24.-" evidence="4"/>
<comment type="caution">
    <text evidence="4">The sequence shown here is derived from an EMBL/GenBank/DDBJ whole genome shotgun (WGS) entry which is preliminary data.</text>
</comment>
<reference evidence="5" key="1">
    <citation type="submission" date="2023-07" db="EMBL/GenBank/DDBJ databases">
        <title>Description of three actinobacteria isolated from air of manufacturing shop in a pharmaceutical factory.</title>
        <authorList>
            <person name="Zhang D.-F."/>
        </authorList>
    </citation>
    <scope>NUCLEOTIDE SEQUENCE [LARGE SCALE GENOMIC DNA]</scope>
    <source>
        <strain evidence="5">CCTCC AB 2011122</strain>
    </source>
</reference>
<dbReference type="SUPFAM" id="SSF51261">
    <property type="entry name" value="Duplicated hybrid motif"/>
    <property type="match status" value="1"/>
</dbReference>
<evidence type="ECO:0000256" key="2">
    <source>
        <dbReference type="SAM" id="SignalP"/>
    </source>
</evidence>
<dbReference type="InterPro" id="IPR050570">
    <property type="entry name" value="Cell_wall_metabolism_enzyme"/>
</dbReference>